<comment type="caution">
    <text evidence="1">The sequence shown here is derived from an EMBL/GenBank/DDBJ whole genome shotgun (WGS) entry which is preliminary data.</text>
</comment>
<gene>
    <name evidence="1" type="ORF">M998_3354</name>
</gene>
<dbReference type="OrthoDB" id="6630352at2"/>
<dbReference type="RefSeq" id="WP_068909893.1">
    <property type="nucleotide sequence ID" value="NZ_LXEW01000047.1"/>
</dbReference>
<sequence>MNIELNVLKDTINTIFDEMKAHGIESIKLDSDFYWNLPAESLYDIYNDPQQLDIGQLEDDYRTLYEAKEKDILVRYNLKNISAILRYLAEKDPE</sequence>
<dbReference type="Proteomes" id="UP000078224">
    <property type="component" value="Unassembled WGS sequence"/>
</dbReference>
<protein>
    <submittedName>
        <fullName evidence="1">Uncharacterized protein</fullName>
    </submittedName>
</protein>
<evidence type="ECO:0000313" key="1">
    <source>
        <dbReference type="EMBL" id="OAT48409.1"/>
    </source>
</evidence>
<organism evidence="1 2">
    <name type="scientific">Providencia heimbachae ATCC 35613</name>
    <dbReference type="NCBI Taxonomy" id="1354272"/>
    <lineage>
        <taxon>Bacteria</taxon>
        <taxon>Pseudomonadati</taxon>
        <taxon>Pseudomonadota</taxon>
        <taxon>Gammaproteobacteria</taxon>
        <taxon>Enterobacterales</taxon>
        <taxon>Morganellaceae</taxon>
        <taxon>Providencia</taxon>
    </lineage>
</organism>
<accession>A0A1B7JKH4</accession>
<dbReference type="PATRIC" id="fig|1354272.4.peg.3430"/>
<dbReference type="EMBL" id="LXEW01000047">
    <property type="protein sequence ID" value="OAT48409.1"/>
    <property type="molecule type" value="Genomic_DNA"/>
</dbReference>
<reference evidence="1 2" key="1">
    <citation type="submission" date="2016-04" db="EMBL/GenBank/DDBJ databases">
        <title>ATOL: Assembling a taxonomically balanced genome-scale reconstruction of the evolutionary history of the Enterobacteriaceae.</title>
        <authorList>
            <person name="Plunkett G.III."/>
            <person name="Neeno-Eckwall E.C."/>
            <person name="Glasner J.D."/>
            <person name="Perna N.T."/>
        </authorList>
    </citation>
    <scope>NUCLEOTIDE SEQUENCE [LARGE SCALE GENOMIC DNA]</scope>
    <source>
        <strain evidence="1 2">ATCC 35613</strain>
    </source>
</reference>
<keyword evidence="2" id="KW-1185">Reference proteome</keyword>
<proteinExistence type="predicted"/>
<dbReference type="AlphaFoldDB" id="A0A1B7JKH4"/>
<evidence type="ECO:0000313" key="2">
    <source>
        <dbReference type="Proteomes" id="UP000078224"/>
    </source>
</evidence>
<name>A0A1B7JKH4_9GAMM</name>